<accession>A0A9N7YBH5</accession>
<organism evidence="1 2">
    <name type="scientific">Pleuronectes platessa</name>
    <name type="common">European plaice</name>
    <dbReference type="NCBI Taxonomy" id="8262"/>
    <lineage>
        <taxon>Eukaryota</taxon>
        <taxon>Metazoa</taxon>
        <taxon>Chordata</taxon>
        <taxon>Craniata</taxon>
        <taxon>Vertebrata</taxon>
        <taxon>Euteleostomi</taxon>
        <taxon>Actinopterygii</taxon>
        <taxon>Neopterygii</taxon>
        <taxon>Teleostei</taxon>
        <taxon>Neoteleostei</taxon>
        <taxon>Acanthomorphata</taxon>
        <taxon>Carangaria</taxon>
        <taxon>Pleuronectiformes</taxon>
        <taxon>Pleuronectoidei</taxon>
        <taxon>Pleuronectidae</taxon>
        <taxon>Pleuronectes</taxon>
    </lineage>
</organism>
<protein>
    <submittedName>
        <fullName evidence="1">Uncharacterized protein</fullName>
    </submittedName>
</protein>
<gene>
    <name evidence="1" type="ORF">PLEPLA_LOCUS7461</name>
</gene>
<keyword evidence="2" id="KW-1185">Reference proteome</keyword>
<comment type="caution">
    <text evidence="1">The sequence shown here is derived from an EMBL/GenBank/DDBJ whole genome shotgun (WGS) entry which is preliminary data.</text>
</comment>
<name>A0A9N7YBH5_PLEPL</name>
<proteinExistence type="predicted"/>
<dbReference type="EMBL" id="CADEAL010000401">
    <property type="protein sequence ID" value="CAB1419613.1"/>
    <property type="molecule type" value="Genomic_DNA"/>
</dbReference>
<reference evidence="1" key="1">
    <citation type="submission" date="2020-03" db="EMBL/GenBank/DDBJ databases">
        <authorList>
            <person name="Weist P."/>
        </authorList>
    </citation>
    <scope>NUCLEOTIDE SEQUENCE</scope>
</reference>
<evidence type="ECO:0000313" key="2">
    <source>
        <dbReference type="Proteomes" id="UP001153269"/>
    </source>
</evidence>
<sequence>MGTGSGGAAGAGSFVAVRGHSSVRSSCSGSLLKFQRQDPALLANKGRLCARGQGHRQASEPLSSPHLAICEHVSFAGIAANWKRLSSNTIKPCTPRGPKRILKRDAPLCRGRWPWRRFTVRSPNGKVCLGPGPHAALTPGQAPELKETNTKQGLIEERTTPPLLITLEINPLAETRGIDDGV</sequence>
<evidence type="ECO:0000313" key="1">
    <source>
        <dbReference type="EMBL" id="CAB1419613.1"/>
    </source>
</evidence>
<dbReference type="Proteomes" id="UP001153269">
    <property type="component" value="Unassembled WGS sequence"/>
</dbReference>
<dbReference type="AlphaFoldDB" id="A0A9N7YBH5"/>